<reference evidence="2 3" key="2">
    <citation type="submission" date="2018-11" db="EMBL/GenBank/DDBJ databases">
        <authorList>
            <consortium name="Pathogen Informatics"/>
        </authorList>
    </citation>
    <scope>NUCLEOTIDE SEQUENCE [LARGE SCALE GENOMIC DNA]</scope>
</reference>
<dbReference type="AlphaFoldDB" id="A0A0M3IYW0"/>
<sequence>MYRLLEEKGIYGHPEVVVPPCFDSDEEEPIRGASPLRSSRTPKSDAEDPVDMAQSKALTTGTSGNEIIEPAIPLEKATNLEDLIPVSNLSHNPADFETSVSLTIDDSDDHHAESANQNDMNDLSRNRQDPADPNRRMQTLPYQQSITISNEPLDEDDEIIGHRGFEYPSGPPPAYSSGEHTPEENPLIGEDDEDVGAQIQPRFHGTENMFLLLLVRIFLVLRTVRLV</sequence>
<protein>
    <submittedName>
        <fullName evidence="4">Miff domain-containing protein</fullName>
    </submittedName>
</protein>
<feature type="compositionally biased region" description="Basic and acidic residues" evidence="1">
    <location>
        <begin position="122"/>
        <end position="135"/>
    </location>
</feature>
<organism evidence="4">
    <name type="scientific">Anisakis simplex</name>
    <name type="common">Herring worm</name>
    <dbReference type="NCBI Taxonomy" id="6269"/>
    <lineage>
        <taxon>Eukaryota</taxon>
        <taxon>Metazoa</taxon>
        <taxon>Ecdysozoa</taxon>
        <taxon>Nematoda</taxon>
        <taxon>Chromadorea</taxon>
        <taxon>Rhabditida</taxon>
        <taxon>Spirurina</taxon>
        <taxon>Ascaridomorpha</taxon>
        <taxon>Ascaridoidea</taxon>
        <taxon>Anisakidae</taxon>
        <taxon>Anisakis</taxon>
        <taxon>Anisakis simplex complex</taxon>
    </lineage>
</organism>
<evidence type="ECO:0000313" key="4">
    <source>
        <dbReference type="WBParaSite" id="ASIM_0000043901-mRNA-1"/>
    </source>
</evidence>
<proteinExistence type="predicted"/>
<feature type="region of interest" description="Disordered" evidence="1">
    <location>
        <begin position="107"/>
        <end position="142"/>
    </location>
</feature>
<keyword evidence="3" id="KW-1185">Reference proteome</keyword>
<dbReference type="WBParaSite" id="ASIM_0000043901-mRNA-1">
    <property type="protein sequence ID" value="ASIM_0000043901-mRNA-1"/>
    <property type="gene ID" value="ASIM_0000043901"/>
</dbReference>
<evidence type="ECO:0000313" key="3">
    <source>
        <dbReference type="Proteomes" id="UP000267096"/>
    </source>
</evidence>
<gene>
    <name evidence="2" type="ORF">ASIM_LOCUS343</name>
</gene>
<evidence type="ECO:0000256" key="1">
    <source>
        <dbReference type="SAM" id="MobiDB-lite"/>
    </source>
</evidence>
<reference evidence="4" key="1">
    <citation type="submission" date="2017-02" db="UniProtKB">
        <authorList>
            <consortium name="WormBaseParasite"/>
        </authorList>
    </citation>
    <scope>IDENTIFICATION</scope>
</reference>
<dbReference type="EMBL" id="UYRR01000182">
    <property type="protein sequence ID" value="VDK17613.1"/>
    <property type="molecule type" value="Genomic_DNA"/>
</dbReference>
<name>A0A0M3IYW0_ANISI</name>
<feature type="compositionally biased region" description="Polar residues" evidence="1">
    <location>
        <begin position="56"/>
        <end position="65"/>
    </location>
</feature>
<feature type="region of interest" description="Disordered" evidence="1">
    <location>
        <begin position="167"/>
        <end position="191"/>
    </location>
</feature>
<accession>A0A0M3IYW0</accession>
<evidence type="ECO:0000313" key="2">
    <source>
        <dbReference type="EMBL" id="VDK17613.1"/>
    </source>
</evidence>
<dbReference type="OrthoDB" id="5900893at2759"/>
<feature type="region of interest" description="Disordered" evidence="1">
    <location>
        <begin position="15"/>
        <end position="67"/>
    </location>
</feature>
<dbReference type="Proteomes" id="UP000267096">
    <property type="component" value="Unassembled WGS sequence"/>
</dbReference>